<sequence length="111" mass="12026">MRRPWKQACGGSGGKPVEFLAASVLLALTGKLQVCLGPTCQHFETLLANVPMAYLALLALARAWRNQMVCELLGDISKRLDREVYGSLYLLAGPSSSPRMSERGFSSSGRP</sequence>
<proteinExistence type="predicted"/>
<protein>
    <submittedName>
        <fullName evidence="1">Uncharacterized protein</fullName>
    </submittedName>
</protein>
<dbReference type="AlphaFoldDB" id="A0A2I0W4U1"/>
<reference evidence="1 2" key="2">
    <citation type="journal article" date="2017" name="Nature">
        <title>The Apostasia genome and the evolution of orchids.</title>
        <authorList>
            <person name="Zhang G.Q."/>
            <person name="Liu K.W."/>
            <person name="Li Z."/>
            <person name="Lohaus R."/>
            <person name="Hsiao Y.Y."/>
            <person name="Niu S.C."/>
            <person name="Wang J.Y."/>
            <person name="Lin Y.C."/>
            <person name="Xu Q."/>
            <person name="Chen L.J."/>
            <person name="Yoshida K."/>
            <person name="Fujiwara S."/>
            <person name="Wang Z.W."/>
            <person name="Zhang Y.Q."/>
            <person name="Mitsuda N."/>
            <person name="Wang M."/>
            <person name="Liu G.H."/>
            <person name="Pecoraro L."/>
            <person name="Huang H.X."/>
            <person name="Xiao X.J."/>
            <person name="Lin M."/>
            <person name="Wu X.Y."/>
            <person name="Wu W.L."/>
            <person name="Chen Y.Y."/>
            <person name="Chang S.B."/>
            <person name="Sakamoto S."/>
            <person name="Ohme-Takagi M."/>
            <person name="Yagi M."/>
            <person name="Zeng S.J."/>
            <person name="Shen C.Y."/>
            <person name="Yeh C.M."/>
            <person name="Luo Y.B."/>
            <person name="Tsai W.C."/>
            <person name="Van de Peer Y."/>
            <person name="Liu Z.J."/>
        </authorList>
    </citation>
    <scope>NUCLEOTIDE SEQUENCE [LARGE SCALE GENOMIC DNA]</scope>
    <source>
        <tissue evidence="1">The whole plant</tissue>
    </source>
</reference>
<reference evidence="1 2" key="1">
    <citation type="journal article" date="2016" name="Sci. Rep.">
        <title>The Dendrobium catenatum Lindl. genome sequence provides insights into polysaccharide synthase, floral development and adaptive evolution.</title>
        <authorList>
            <person name="Zhang G.Q."/>
            <person name="Xu Q."/>
            <person name="Bian C."/>
            <person name="Tsai W.C."/>
            <person name="Yeh C.M."/>
            <person name="Liu K.W."/>
            <person name="Yoshida K."/>
            <person name="Zhang L.S."/>
            <person name="Chang S.B."/>
            <person name="Chen F."/>
            <person name="Shi Y."/>
            <person name="Su Y.Y."/>
            <person name="Zhang Y.Q."/>
            <person name="Chen L.J."/>
            <person name="Yin Y."/>
            <person name="Lin M."/>
            <person name="Huang H."/>
            <person name="Deng H."/>
            <person name="Wang Z.W."/>
            <person name="Zhu S.L."/>
            <person name="Zhao X."/>
            <person name="Deng C."/>
            <person name="Niu S.C."/>
            <person name="Huang J."/>
            <person name="Wang M."/>
            <person name="Liu G.H."/>
            <person name="Yang H.J."/>
            <person name="Xiao X.J."/>
            <person name="Hsiao Y.Y."/>
            <person name="Wu W.L."/>
            <person name="Chen Y.Y."/>
            <person name="Mitsuda N."/>
            <person name="Ohme-Takagi M."/>
            <person name="Luo Y.B."/>
            <person name="Van de Peer Y."/>
            <person name="Liu Z.J."/>
        </authorList>
    </citation>
    <scope>NUCLEOTIDE SEQUENCE [LARGE SCALE GENOMIC DNA]</scope>
    <source>
        <tissue evidence="1">The whole plant</tissue>
    </source>
</reference>
<keyword evidence="2" id="KW-1185">Reference proteome</keyword>
<evidence type="ECO:0000313" key="2">
    <source>
        <dbReference type="Proteomes" id="UP000233837"/>
    </source>
</evidence>
<name>A0A2I0W4U1_9ASPA</name>
<gene>
    <name evidence="1" type="ORF">MA16_Dca025947</name>
</gene>
<dbReference type="EMBL" id="KZ502922">
    <property type="protein sequence ID" value="PKU70667.1"/>
    <property type="molecule type" value="Genomic_DNA"/>
</dbReference>
<evidence type="ECO:0000313" key="1">
    <source>
        <dbReference type="EMBL" id="PKU70667.1"/>
    </source>
</evidence>
<accession>A0A2I0W4U1</accession>
<dbReference type="Proteomes" id="UP000233837">
    <property type="component" value="Unassembled WGS sequence"/>
</dbReference>
<organism evidence="1 2">
    <name type="scientific">Dendrobium catenatum</name>
    <dbReference type="NCBI Taxonomy" id="906689"/>
    <lineage>
        <taxon>Eukaryota</taxon>
        <taxon>Viridiplantae</taxon>
        <taxon>Streptophyta</taxon>
        <taxon>Embryophyta</taxon>
        <taxon>Tracheophyta</taxon>
        <taxon>Spermatophyta</taxon>
        <taxon>Magnoliopsida</taxon>
        <taxon>Liliopsida</taxon>
        <taxon>Asparagales</taxon>
        <taxon>Orchidaceae</taxon>
        <taxon>Epidendroideae</taxon>
        <taxon>Malaxideae</taxon>
        <taxon>Dendrobiinae</taxon>
        <taxon>Dendrobium</taxon>
    </lineage>
</organism>